<dbReference type="GO" id="GO:0006891">
    <property type="term" value="P:intra-Golgi vesicle-mediated transport"/>
    <property type="evidence" value="ECO:0007669"/>
    <property type="project" value="TreeGrafter"/>
</dbReference>
<evidence type="ECO:0000256" key="3">
    <source>
        <dbReference type="ARBA" id="ARBA00020976"/>
    </source>
</evidence>
<keyword evidence="13" id="KW-1185">Reference proteome</keyword>
<keyword evidence="4" id="KW-0813">Transport</keyword>
<dbReference type="PANTHER" id="PTHR13302">
    <property type="entry name" value="CONSERVED OLIGOMERIC GOLGI COMPLEX COMPONENT 3"/>
    <property type="match status" value="1"/>
</dbReference>
<dbReference type="Pfam" id="PF04136">
    <property type="entry name" value="COG3_N"/>
    <property type="match status" value="2"/>
</dbReference>
<comment type="similarity">
    <text evidence="2">Belongs to the COG3 family.</text>
</comment>
<protein>
    <recommendedName>
        <fullName evidence="3">Conserved oligomeric Golgi complex subunit 3</fullName>
    </recommendedName>
    <alternativeName>
        <fullName evidence="8">Component of oligomeric Golgi complex 3</fullName>
    </alternativeName>
</protein>
<comment type="subcellular location">
    <subcellularLocation>
        <location evidence="1">Golgi apparatus membrane</location>
        <topology evidence="1">Peripheral membrane protein</topology>
    </subcellularLocation>
</comment>
<dbReference type="GO" id="GO:0005801">
    <property type="term" value="C:cis-Golgi network"/>
    <property type="evidence" value="ECO:0007669"/>
    <property type="project" value="InterPro"/>
</dbReference>
<dbReference type="Proteomes" id="UP000332933">
    <property type="component" value="Unassembled WGS sequence"/>
</dbReference>
<dbReference type="InterPro" id="IPR007265">
    <property type="entry name" value="COG_su3"/>
</dbReference>
<sequence>MTLSAAQEALLQRLEEASHASSAPPSHSSKAPMSLKQYFALQIPATPQVAEPLALSPAVQQFVAYAQTCYRACEAVEDHTQKSIALLQEMEDRHVSVTTLTSALYESFETLLKELEALNVKVKTIDSILPYFTRLSAIAKAVGGKVDFSSKVESNGSSKVSVHVRPYSFGSIDPTSPSFEQGIHDIDECAAFLQQHSEFKDTPMYLTAYSELMANALHTLKDYAIATLETARDQVAVGISKQPINPQSELDEASIYYIQFNLAASACQAITKHMDQRETMPGNDSFLPDVLDTYVSVRNQLLTSRVSAYLAAVNQSSDIVNLLRIGCQYMVRLCQTEYQLFVRVFGVPPTAPVLQVEDQEEDAFQRLIFQLSATLYHTVRPRMIQQHNLEMLCEIIEVLRSEVVETHIRPRGAAAEALEPVVERMVGDAQERLILCTQKFIRDEIEEFVPTPADLNYPDRLQAPSVYATWYPTLEHTLTCLSKVYRYVNMHIFEELAQDAVRICTASLKMASADITVQKGNLDGGLFLVKHLLTLRERITPFDIQFAVTEKNLDFSSTTDAMGNILNGNILTDAFTFSLDNSILGLITHGIPHVNTVTSDVKKDLEHELKKSCTIFIEYAIQLVASPLVGWLQKANATLKTLNPSLRTQAHATPDTVGAMLEQLMTRLQAQIPVVQHKIREYLANASTESILFKPVQKGLMDVMDQLKAILEKEYKEADRTAWEAEMQAVLQHIMAM</sequence>
<evidence type="ECO:0000256" key="4">
    <source>
        <dbReference type="ARBA" id="ARBA00022448"/>
    </source>
</evidence>
<proteinExistence type="inferred from homology"/>
<dbReference type="GO" id="GO:0017119">
    <property type="term" value="C:Golgi transport complex"/>
    <property type="evidence" value="ECO:0007669"/>
    <property type="project" value="TreeGrafter"/>
</dbReference>
<evidence type="ECO:0000256" key="6">
    <source>
        <dbReference type="ARBA" id="ARBA00023034"/>
    </source>
</evidence>
<dbReference type="AlphaFoldDB" id="A0A485KLI5"/>
<dbReference type="GO" id="GO:0000139">
    <property type="term" value="C:Golgi membrane"/>
    <property type="evidence" value="ECO:0007669"/>
    <property type="project" value="UniProtKB-SubCell"/>
</dbReference>
<dbReference type="EMBL" id="CAADRA010005136">
    <property type="protein sequence ID" value="VFT85737.1"/>
    <property type="molecule type" value="Genomic_DNA"/>
</dbReference>
<dbReference type="PANTHER" id="PTHR13302:SF8">
    <property type="entry name" value="CONSERVED OLIGOMERIC GOLGI COMPLEX SUBUNIT 3"/>
    <property type="match status" value="1"/>
</dbReference>
<dbReference type="GO" id="GO:0007030">
    <property type="term" value="P:Golgi organization"/>
    <property type="evidence" value="ECO:0007669"/>
    <property type="project" value="TreeGrafter"/>
</dbReference>
<evidence type="ECO:0000256" key="7">
    <source>
        <dbReference type="ARBA" id="ARBA00023136"/>
    </source>
</evidence>
<evidence type="ECO:0000256" key="1">
    <source>
        <dbReference type="ARBA" id="ARBA00004395"/>
    </source>
</evidence>
<dbReference type="EMBL" id="VJMH01005115">
    <property type="protein sequence ID" value="KAF0700673.1"/>
    <property type="molecule type" value="Genomic_DNA"/>
</dbReference>
<organism evidence="12 13">
    <name type="scientific">Aphanomyces stellatus</name>
    <dbReference type="NCBI Taxonomy" id="120398"/>
    <lineage>
        <taxon>Eukaryota</taxon>
        <taxon>Sar</taxon>
        <taxon>Stramenopiles</taxon>
        <taxon>Oomycota</taxon>
        <taxon>Saprolegniomycetes</taxon>
        <taxon>Saprolegniales</taxon>
        <taxon>Verrucalvaceae</taxon>
        <taxon>Aphanomyces</taxon>
    </lineage>
</organism>
<dbReference type="InterPro" id="IPR048320">
    <property type="entry name" value="COG3_N"/>
</dbReference>
<evidence type="ECO:0000256" key="8">
    <source>
        <dbReference type="ARBA" id="ARBA00031339"/>
    </source>
</evidence>
<evidence type="ECO:0000313" key="11">
    <source>
        <dbReference type="EMBL" id="KAF0700673.1"/>
    </source>
</evidence>
<reference evidence="12 13" key="1">
    <citation type="submission" date="2019-03" db="EMBL/GenBank/DDBJ databases">
        <authorList>
            <person name="Gaulin E."/>
            <person name="Dumas B."/>
        </authorList>
    </citation>
    <scope>NUCLEOTIDE SEQUENCE [LARGE SCALE GENOMIC DNA]</scope>
    <source>
        <strain evidence="12">CBS 568.67</strain>
    </source>
</reference>
<evidence type="ECO:0000256" key="2">
    <source>
        <dbReference type="ARBA" id="ARBA00009936"/>
    </source>
</evidence>
<dbReference type="InterPro" id="IPR048685">
    <property type="entry name" value="COG3_C"/>
</dbReference>
<dbReference type="Pfam" id="PF20671">
    <property type="entry name" value="COG3_C"/>
    <property type="match status" value="1"/>
</dbReference>
<name>A0A485KLI5_9STRA</name>
<keyword evidence="6" id="KW-0333">Golgi apparatus</keyword>
<gene>
    <name evidence="12" type="primary">Aste57867_8851</name>
    <name evidence="11" type="ORF">As57867_008816</name>
    <name evidence="12" type="ORF">ASTE57867_8851</name>
</gene>
<dbReference type="GO" id="GO:0006886">
    <property type="term" value="P:intracellular protein transport"/>
    <property type="evidence" value="ECO:0007669"/>
    <property type="project" value="InterPro"/>
</dbReference>
<evidence type="ECO:0000259" key="9">
    <source>
        <dbReference type="Pfam" id="PF04136"/>
    </source>
</evidence>
<accession>A0A485KLI5</accession>
<reference evidence="11" key="2">
    <citation type="submission" date="2019-06" db="EMBL/GenBank/DDBJ databases">
        <title>Genomics analysis of Aphanomyces spp. identifies a new class of oomycete effector associated with host adaptation.</title>
        <authorList>
            <person name="Gaulin E."/>
        </authorList>
    </citation>
    <scope>NUCLEOTIDE SEQUENCE</scope>
    <source>
        <strain evidence="11">CBS 578.67</strain>
    </source>
</reference>
<keyword evidence="7" id="KW-0472">Membrane</keyword>
<evidence type="ECO:0000256" key="5">
    <source>
        <dbReference type="ARBA" id="ARBA00022927"/>
    </source>
</evidence>
<dbReference type="OrthoDB" id="296793at2759"/>
<keyword evidence="5" id="KW-0653">Protein transport</keyword>
<feature type="domain" description="Conserved oligomeric Golgi complex subunit 3 N-terminal" evidence="9">
    <location>
        <begin position="65"/>
        <end position="140"/>
    </location>
</feature>
<evidence type="ECO:0000259" key="10">
    <source>
        <dbReference type="Pfam" id="PF20671"/>
    </source>
</evidence>
<evidence type="ECO:0000313" key="13">
    <source>
        <dbReference type="Proteomes" id="UP000332933"/>
    </source>
</evidence>
<feature type="domain" description="Conserved oligomeric Golgi complex subunit 3 N-terminal" evidence="9">
    <location>
        <begin position="176"/>
        <end position="229"/>
    </location>
</feature>
<evidence type="ECO:0000313" key="12">
    <source>
        <dbReference type="EMBL" id="VFT85737.1"/>
    </source>
</evidence>
<feature type="domain" description="Conserved oligomeric Golgi complex subunit 3 C-terminal" evidence="10">
    <location>
        <begin position="255"/>
        <end position="557"/>
    </location>
</feature>